<gene>
    <name evidence="1" type="ORF">SSPSH_002502</name>
</gene>
<name>U2FWH6_9GAMM</name>
<dbReference type="GO" id="GO:0006508">
    <property type="term" value="P:proteolysis"/>
    <property type="evidence" value="ECO:0007669"/>
    <property type="project" value="UniProtKB-KW"/>
</dbReference>
<evidence type="ECO:0000313" key="2">
    <source>
        <dbReference type="Proteomes" id="UP000006242"/>
    </source>
</evidence>
<dbReference type="STRING" id="1033802.SSPSH_002502"/>
<keyword evidence="1" id="KW-0378">Hydrolase</keyword>
<dbReference type="Proteomes" id="UP000006242">
    <property type="component" value="Unassembled WGS sequence"/>
</dbReference>
<proteinExistence type="predicted"/>
<protein>
    <submittedName>
        <fullName evidence="1">Carboxyl-terminal protease protein</fullName>
    </submittedName>
</protein>
<reference evidence="1 2" key="1">
    <citation type="journal article" date="2011" name="J. Bacteriol.">
        <title>Genome sequence of Salinisphaera shabanensis, a gammaproteobacterium from the harsh, variable environment of the brine-seawater interface of the Shaban Deep in the Red Sea.</title>
        <authorList>
            <person name="Antunes A."/>
            <person name="Alam I."/>
            <person name="Bajic V.B."/>
            <person name="Stingl U."/>
        </authorList>
    </citation>
    <scope>NUCLEOTIDE SEQUENCE [LARGE SCALE GENOMIC DNA]</scope>
    <source>
        <strain evidence="1 2">E1L3A</strain>
    </source>
</reference>
<dbReference type="AlphaFoldDB" id="U2FWH6"/>
<accession>U2FWH6</accession>
<organism evidence="1 2">
    <name type="scientific">Salinisphaera shabanensis E1L3A</name>
    <dbReference type="NCBI Taxonomy" id="1033802"/>
    <lineage>
        <taxon>Bacteria</taxon>
        <taxon>Pseudomonadati</taxon>
        <taxon>Pseudomonadota</taxon>
        <taxon>Gammaproteobacteria</taxon>
        <taxon>Salinisphaerales</taxon>
        <taxon>Salinisphaeraceae</taxon>
        <taxon>Salinisphaera</taxon>
    </lineage>
</organism>
<keyword evidence="1" id="KW-0645">Protease</keyword>
<dbReference type="eggNOG" id="COG0793">
    <property type="taxonomic scope" value="Bacteria"/>
</dbReference>
<sequence>MRSKTRSSLLIALGVVIGVIVSVAQGGLADRGSANTDDSVEAHGLPLDELRTFVEILNRVKQGYVEDVSDRRYSRIPSAACSTAWTRIRPI</sequence>
<comment type="caution">
    <text evidence="1">The sequence shown here is derived from an EMBL/GenBank/DDBJ whole genome shotgun (WGS) entry which is preliminary data.</text>
</comment>
<dbReference type="EMBL" id="AFNV02000017">
    <property type="protein sequence ID" value="ERJ18588.1"/>
    <property type="molecule type" value="Genomic_DNA"/>
</dbReference>
<reference evidence="1 2" key="2">
    <citation type="journal article" date="2013" name="PLoS ONE">
        <title>INDIGO - INtegrated Data Warehouse of MIcrobial GenOmes with Examples from the Red Sea Extremophiles.</title>
        <authorList>
            <person name="Alam I."/>
            <person name="Antunes A."/>
            <person name="Kamau A.A."/>
            <person name="Ba Alawi W."/>
            <person name="Kalkatawi M."/>
            <person name="Stingl U."/>
            <person name="Bajic V.B."/>
        </authorList>
    </citation>
    <scope>NUCLEOTIDE SEQUENCE [LARGE SCALE GENOMIC DNA]</scope>
    <source>
        <strain evidence="1 2">E1L3A</strain>
    </source>
</reference>
<evidence type="ECO:0000313" key="1">
    <source>
        <dbReference type="EMBL" id="ERJ18588.1"/>
    </source>
</evidence>
<keyword evidence="2" id="KW-1185">Reference proteome</keyword>
<dbReference type="GO" id="GO:0008233">
    <property type="term" value="F:peptidase activity"/>
    <property type="evidence" value="ECO:0007669"/>
    <property type="project" value="UniProtKB-KW"/>
</dbReference>